<proteinExistence type="inferred from homology"/>
<evidence type="ECO:0000256" key="6">
    <source>
        <dbReference type="RuleBase" id="RU366049"/>
    </source>
</evidence>
<comment type="subcellular location">
    <subcellularLocation>
        <location evidence="1 6">Nucleus</location>
    </subcellularLocation>
</comment>
<dbReference type="GO" id="GO:0043111">
    <property type="term" value="P:replication fork arrest"/>
    <property type="evidence" value="ECO:0007669"/>
    <property type="project" value="TreeGrafter"/>
</dbReference>
<name>A0A9N8YM46_9GLOM</name>
<dbReference type="GO" id="GO:0031298">
    <property type="term" value="C:replication fork protection complex"/>
    <property type="evidence" value="ECO:0007669"/>
    <property type="project" value="TreeGrafter"/>
</dbReference>
<dbReference type="InterPro" id="IPR040038">
    <property type="entry name" value="TIPIN/Csm3/Swi3"/>
</dbReference>
<evidence type="ECO:0000259" key="8">
    <source>
        <dbReference type="Pfam" id="PF07962"/>
    </source>
</evidence>
<comment type="function">
    <text evidence="6">Plays an important role in the control of DNA replication and the maintenance of replication fork stability.</text>
</comment>
<reference evidence="9" key="1">
    <citation type="submission" date="2021-06" db="EMBL/GenBank/DDBJ databases">
        <authorList>
            <person name="Kallberg Y."/>
            <person name="Tangrot J."/>
            <person name="Rosling A."/>
        </authorList>
    </citation>
    <scope>NUCLEOTIDE SEQUENCE</scope>
    <source>
        <strain evidence="9">AZ414A</strain>
    </source>
</reference>
<dbReference type="GO" id="GO:0031297">
    <property type="term" value="P:replication fork processing"/>
    <property type="evidence" value="ECO:0007669"/>
    <property type="project" value="UniProtKB-UniRule"/>
</dbReference>
<keyword evidence="3 6" id="KW-0227">DNA damage</keyword>
<feature type="region of interest" description="Disordered" evidence="7">
    <location>
        <begin position="198"/>
        <end position="258"/>
    </location>
</feature>
<dbReference type="Proteomes" id="UP000789706">
    <property type="component" value="Unassembled WGS sequence"/>
</dbReference>
<dbReference type="GO" id="GO:0006974">
    <property type="term" value="P:DNA damage response"/>
    <property type="evidence" value="ECO:0007669"/>
    <property type="project" value="UniProtKB-KW"/>
</dbReference>
<evidence type="ECO:0000256" key="1">
    <source>
        <dbReference type="ARBA" id="ARBA00004123"/>
    </source>
</evidence>
<dbReference type="PANTHER" id="PTHR13220:SF11">
    <property type="entry name" value="TIMELESS-INTERACTING PROTEIN"/>
    <property type="match status" value="1"/>
</dbReference>
<evidence type="ECO:0000256" key="5">
    <source>
        <dbReference type="ARBA" id="ARBA00023306"/>
    </source>
</evidence>
<dbReference type="PANTHER" id="PTHR13220">
    <property type="entry name" value="TIMELESS INTERACTING-RELATED"/>
    <property type="match status" value="1"/>
</dbReference>
<evidence type="ECO:0000313" key="10">
    <source>
        <dbReference type="Proteomes" id="UP000789706"/>
    </source>
</evidence>
<organism evidence="9 10">
    <name type="scientific">Diversispora eburnea</name>
    <dbReference type="NCBI Taxonomy" id="1213867"/>
    <lineage>
        <taxon>Eukaryota</taxon>
        <taxon>Fungi</taxon>
        <taxon>Fungi incertae sedis</taxon>
        <taxon>Mucoromycota</taxon>
        <taxon>Glomeromycotina</taxon>
        <taxon>Glomeromycetes</taxon>
        <taxon>Diversisporales</taxon>
        <taxon>Diversisporaceae</taxon>
        <taxon>Diversispora</taxon>
    </lineage>
</organism>
<sequence>MNPDPEDLLNNYDIFEETTNKNHKSNKNHKIHNNYKNIKSNKNDKVKVHTSRRRGPKLDFTMLVSDRGLKKVLDDAQKLRFEELSKNNKDQNQVTERNLNKLIGFYQAWAHDLCPKMKFHDFIQKVEILYEFEKEIEMKNPIIDLINEVEEEERDDKNKGDKRDYKEKERGDKEEERNDKEEDMIIYSQHNSTTINFINFNQNDDNNNTEENVSPMDKRDNVPPMNKSDTMDTLDAMNTMNIDDDNNSDNSNNGYNNNNYDVLSIDNFKKIMN</sequence>
<dbReference type="AlphaFoldDB" id="A0A9N8YM46"/>
<comment type="caution">
    <text evidence="9">The sequence shown here is derived from an EMBL/GenBank/DDBJ whole genome shotgun (WGS) entry which is preliminary data.</text>
</comment>
<feature type="domain" description="Chromosome segregation in meiosis protein 3" evidence="8">
    <location>
        <begin position="57"/>
        <end position="130"/>
    </location>
</feature>
<dbReference type="GO" id="GO:0000076">
    <property type="term" value="P:DNA replication checkpoint signaling"/>
    <property type="evidence" value="ECO:0007669"/>
    <property type="project" value="UniProtKB-UniRule"/>
</dbReference>
<dbReference type="InterPro" id="IPR012923">
    <property type="entry name" value="Csm3"/>
</dbReference>
<feature type="compositionally biased region" description="Low complexity" evidence="7">
    <location>
        <begin position="248"/>
        <end position="258"/>
    </location>
</feature>
<dbReference type="OrthoDB" id="437078at2759"/>
<protein>
    <recommendedName>
        <fullName evidence="6">Chromosome segregation in meiosis protein</fullName>
    </recommendedName>
</protein>
<keyword evidence="4 6" id="KW-0539">Nucleus</keyword>
<evidence type="ECO:0000256" key="7">
    <source>
        <dbReference type="SAM" id="MobiDB-lite"/>
    </source>
</evidence>
<comment type="similarity">
    <text evidence="2 6">Belongs to the CSM3 family.</text>
</comment>
<accession>A0A9N8YM46</accession>
<evidence type="ECO:0000256" key="3">
    <source>
        <dbReference type="ARBA" id="ARBA00022763"/>
    </source>
</evidence>
<evidence type="ECO:0000256" key="4">
    <source>
        <dbReference type="ARBA" id="ARBA00023242"/>
    </source>
</evidence>
<gene>
    <name evidence="9" type="ORF">DEBURN_LOCUS424</name>
</gene>
<dbReference type="EMBL" id="CAJVPK010000014">
    <property type="protein sequence ID" value="CAG8433349.1"/>
    <property type="molecule type" value="Genomic_DNA"/>
</dbReference>
<dbReference type="Pfam" id="PF07962">
    <property type="entry name" value="Swi3"/>
    <property type="match status" value="1"/>
</dbReference>
<keyword evidence="5 6" id="KW-0131">Cell cycle</keyword>
<feature type="region of interest" description="Disordered" evidence="7">
    <location>
        <begin position="151"/>
        <end position="184"/>
    </location>
</feature>
<dbReference type="GO" id="GO:0003677">
    <property type="term" value="F:DNA binding"/>
    <property type="evidence" value="ECO:0007669"/>
    <property type="project" value="TreeGrafter"/>
</dbReference>
<keyword evidence="10" id="KW-1185">Reference proteome</keyword>
<evidence type="ECO:0000256" key="2">
    <source>
        <dbReference type="ARBA" id="ARBA00006075"/>
    </source>
</evidence>
<feature type="compositionally biased region" description="Low complexity" evidence="7">
    <location>
        <begin position="198"/>
        <end position="212"/>
    </location>
</feature>
<evidence type="ECO:0000313" key="9">
    <source>
        <dbReference type="EMBL" id="CAG8433349.1"/>
    </source>
</evidence>
<feature type="compositionally biased region" description="Basic and acidic residues" evidence="7">
    <location>
        <begin position="155"/>
        <end position="180"/>
    </location>
</feature>